<sequence>MTNRPSDGPLRSDTPAAAYDALLADVLPQARSQRSWEPSDGQLPALFVSHGAPPTLDDRPWLDALFAWGQSMPKPRAIAVISAHWENAPIAISGSEAGTPLYYDFGGFHPRYYTLTYPTPDATDLAHRVAGTLAGSGPVHQFTDRGLDHGAFIPLLAMYPAADVPVIQVSMPSLDPEALLALGQRLRGLREEGILVIGSGYLTHSFAVLRNPGLAGYTEAFDEWATDAIARGDIDALADYRAKAPGASIAHPTADHYVPLLLTLGAADYPATATSAIERFYHGNSIRSFSIN</sequence>
<dbReference type="PANTHER" id="PTHR30096:SF0">
    <property type="entry name" value="4,5-DOPA DIOXYGENASE EXTRADIOL-LIKE PROTEIN"/>
    <property type="match status" value="1"/>
</dbReference>
<protein>
    <submittedName>
        <fullName evidence="7">Dioxygenase</fullName>
    </submittedName>
</protein>
<evidence type="ECO:0000256" key="3">
    <source>
        <dbReference type="ARBA" id="ARBA00022723"/>
    </source>
</evidence>
<evidence type="ECO:0000313" key="8">
    <source>
        <dbReference type="Proteomes" id="UP000317982"/>
    </source>
</evidence>
<dbReference type="CDD" id="cd07363">
    <property type="entry name" value="45_DOPA_Dioxygenase"/>
    <property type="match status" value="1"/>
</dbReference>
<dbReference type="Proteomes" id="UP000317982">
    <property type="component" value="Unassembled WGS sequence"/>
</dbReference>
<dbReference type="GO" id="GO:0008198">
    <property type="term" value="F:ferrous iron binding"/>
    <property type="evidence" value="ECO:0007669"/>
    <property type="project" value="InterPro"/>
</dbReference>
<evidence type="ECO:0000256" key="4">
    <source>
        <dbReference type="ARBA" id="ARBA00022833"/>
    </source>
</evidence>
<keyword evidence="8" id="KW-1185">Reference proteome</keyword>
<dbReference type="EMBL" id="VIRS01000006">
    <property type="protein sequence ID" value="TQS45108.1"/>
    <property type="molecule type" value="Genomic_DNA"/>
</dbReference>
<reference evidence="7 8" key="1">
    <citation type="submission" date="2019-07" db="EMBL/GenBank/DDBJ databases">
        <title>Cryptosporangium phraense sp. nov., isolated from plant litter.</title>
        <authorList>
            <person name="Suriyachadkun C."/>
        </authorList>
    </citation>
    <scope>NUCLEOTIDE SEQUENCE [LARGE SCALE GENOMIC DNA]</scope>
    <source>
        <strain evidence="7 8">A-T 5661</strain>
    </source>
</reference>
<dbReference type="GO" id="GO:0016702">
    <property type="term" value="F:oxidoreductase activity, acting on single donors with incorporation of molecular oxygen, incorporation of two atoms of oxygen"/>
    <property type="evidence" value="ECO:0007669"/>
    <property type="project" value="UniProtKB-ARBA"/>
</dbReference>
<keyword evidence="5" id="KW-0560">Oxidoreductase</keyword>
<keyword evidence="7" id="KW-0223">Dioxygenase</keyword>
<comment type="caution">
    <text evidence="7">The sequence shown here is derived from an EMBL/GenBank/DDBJ whole genome shotgun (WGS) entry which is preliminary data.</text>
</comment>
<dbReference type="InParanoid" id="A0A545AUU2"/>
<dbReference type="InterPro" id="IPR014436">
    <property type="entry name" value="Extradiol_dOase_DODA"/>
</dbReference>
<dbReference type="GO" id="GO:0008270">
    <property type="term" value="F:zinc ion binding"/>
    <property type="evidence" value="ECO:0007669"/>
    <property type="project" value="InterPro"/>
</dbReference>
<evidence type="ECO:0000259" key="6">
    <source>
        <dbReference type="Pfam" id="PF02900"/>
    </source>
</evidence>
<gene>
    <name evidence="7" type="ORF">FL583_11460</name>
</gene>
<organism evidence="7 8">
    <name type="scientific">Cryptosporangium phraense</name>
    <dbReference type="NCBI Taxonomy" id="2593070"/>
    <lineage>
        <taxon>Bacteria</taxon>
        <taxon>Bacillati</taxon>
        <taxon>Actinomycetota</taxon>
        <taxon>Actinomycetes</taxon>
        <taxon>Cryptosporangiales</taxon>
        <taxon>Cryptosporangiaceae</taxon>
        <taxon>Cryptosporangium</taxon>
    </lineage>
</organism>
<dbReference type="SUPFAM" id="SSF53213">
    <property type="entry name" value="LigB-like"/>
    <property type="match status" value="1"/>
</dbReference>
<dbReference type="Pfam" id="PF02900">
    <property type="entry name" value="LigB"/>
    <property type="match status" value="1"/>
</dbReference>
<comment type="similarity">
    <text evidence="2">Belongs to the DODA-type extradiol aromatic ring-opening dioxygenase family.</text>
</comment>
<name>A0A545AUU2_9ACTN</name>
<dbReference type="AlphaFoldDB" id="A0A545AUU2"/>
<evidence type="ECO:0000256" key="5">
    <source>
        <dbReference type="ARBA" id="ARBA00023002"/>
    </source>
</evidence>
<dbReference type="OrthoDB" id="9790889at2"/>
<evidence type="ECO:0000313" key="7">
    <source>
        <dbReference type="EMBL" id="TQS45108.1"/>
    </source>
</evidence>
<dbReference type="PIRSF" id="PIRSF006157">
    <property type="entry name" value="Doxgns_DODA"/>
    <property type="match status" value="1"/>
</dbReference>
<comment type="cofactor">
    <cofactor evidence="1">
        <name>Zn(2+)</name>
        <dbReference type="ChEBI" id="CHEBI:29105"/>
    </cofactor>
</comment>
<dbReference type="InterPro" id="IPR004183">
    <property type="entry name" value="Xdiol_dOase_suB"/>
</dbReference>
<evidence type="ECO:0000256" key="1">
    <source>
        <dbReference type="ARBA" id="ARBA00001947"/>
    </source>
</evidence>
<keyword evidence="3" id="KW-0479">Metal-binding</keyword>
<dbReference type="PANTHER" id="PTHR30096">
    <property type="entry name" value="4,5-DOPA DIOXYGENASE EXTRADIOL-LIKE PROTEIN"/>
    <property type="match status" value="1"/>
</dbReference>
<keyword evidence="4" id="KW-0862">Zinc</keyword>
<proteinExistence type="inferred from homology"/>
<dbReference type="Gene3D" id="3.40.830.10">
    <property type="entry name" value="LigB-like"/>
    <property type="match status" value="1"/>
</dbReference>
<dbReference type="RefSeq" id="WP_142704557.1">
    <property type="nucleotide sequence ID" value="NZ_VIRS01000006.1"/>
</dbReference>
<evidence type="ECO:0000256" key="2">
    <source>
        <dbReference type="ARBA" id="ARBA00007581"/>
    </source>
</evidence>
<accession>A0A545AUU2</accession>
<feature type="domain" description="Extradiol ring-cleavage dioxygenase class III enzyme subunit B" evidence="6">
    <location>
        <begin position="74"/>
        <end position="269"/>
    </location>
</feature>